<reference evidence="1 2" key="1">
    <citation type="submission" date="2015-05" db="EMBL/GenBank/DDBJ databases">
        <title>A genomic and transcriptomic approach to investigate the blue pigment phenotype in Pseudomonas fluorescens.</title>
        <authorList>
            <person name="Andreani N.A."/>
            <person name="Cardazzo B."/>
        </authorList>
    </citation>
    <scope>NUCLEOTIDE SEQUENCE [LARGE SCALE GENOMIC DNA]</scope>
    <source>
        <strain evidence="1 2">Ps_22</strain>
    </source>
</reference>
<accession>A0A125QHP8</accession>
<evidence type="ECO:0000313" key="1">
    <source>
        <dbReference type="EMBL" id="KWV85198.1"/>
    </source>
</evidence>
<proteinExistence type="predicted"/>
<dbReference type="Proteomes" id="UP000061348">
    <property type="component" value="Unassembled WGS sequence"/>
</dbReference>
<name>A0A125QHP8_PSEFL</name>
<comment type="caution">
    <text evidence="1">The sequence shown here is derived from an EMBL/GenBank/DDBJ whole genome shotgun (WGS) entry which is preliminary data.</text>
</comment>
<dbReference type="AntiFam" id="ANF00178">
    <property type="entry name" value="Shadow ORF (opposite dhbF)"/>
</dbReference>
<dbReference type="EMBL" id="LCYA01000138">
    <property type="protein sequence ID" value="KWV85198.1"/>
    <property type="molecule type" value="Genomic_DNA"/>
</dbReference>
<gene>
    <name evidence="1" type="ORF">PFLmoz3_05142</name>
</gene>
<protein>
    <submittedName>
        <fullName evidence="1">Uncharacterized protein</fullName>
    </submittedName>
</protein>
<evidence type="ECO:0000313" key="2">
    <source>
        <dbReference type="Proteomes" id="UP000061348"/>
    </source>
</evidence>
<sequence>MQAVQRVFRVQRHIGTAGLEDRQQTDDHFQRTRQRQAHAHLRAHATLAQHPGQAVGALIQLRIREGHTGKGQRRGIRPLAGLLAEQLMDALVEAMLALLHPQAVLQGALFICAQQRQFAEALAGIGDQRFEQVAPMRGHARNARFIEQVGAVGQAATQAMVEVGDFQVEVELGRPRIVGQVLHGHASQLAALLEFPALHVAHHLEQRVVRRAARRLQGFHQMVERQVLVGLALDHGMAHLLEQLADLHLPIELATQHLGIEERANQAFAFRADTVGHWRADAQVGLAAVAVEQHRQGRGHGHEQREAVLGVEGTHAGGQLIAQIKPVQLAPMALHRWPRTVAGQFQQWVFVAQLGSPVVQLTLALTGFHPLALPHAIVEVLHRQRWQR</sequence>
<dbReference type="AlphaFoldDB" id="A0A125QHP8"/>
<organism evidence="1 2">
    <name type="scientific">Pseudomonas fluorescens</name>
    <dbReference type="NCBI Taxonomy" id="294"/>
    <lineage>
        <taxon>Bacteria</taxon>
        <taxon>Pseudomonadati</taxon>
        <taxon>Pseudomonadota</taxon>
        <taxon>Gammaproteobacteria</taxon>
        <taxon>Pseudomonadales</taxon>
        <taxon>Pseudomonadaceae</taxon>
        <taxon>Pseudomonas</taxon>
    </lineage>
</organism>